<evidence type="ECO:0000259" key="2">
    <source>
        <dbReference type="Pfam" id="PF13966"/>
    </source>
</evidence>
<organism evidence="3">
    <name type="scientific">Brassica oleracea</name>
    <name type="common">Wild cabbage</name>
    <dbReference type="NCBI Taxonomy" id="3712"/>
    <lineage>
        <taxon>Eukaryota</taxon>
        <taxon>Viridiplantae</taxon>
        <taxon>Streptophyta</taxon>
        <taxon>Embryophyta</taxon>
        <taxon>Tracheophyta</taxon>
        <taxon>Spermatophyta</taxon>
        <taxon>Magnoliopsida</taxon>
        <taxon>eudicotyledons</taxon>
        <taxon>Gunneridae</taxon>
        <taxon>Pentapetalae</taxon>
        <taxon>rosids</taxon>
        <taxon>malvids</taxon>
        <taxon>Brassicales</taxon>
        <taxon>Brassicaceae</taxon>
        <taxon>Brassiceae</taxon>
        <taxon>Brassica</taxon>
    </lineage>
</organism>
<feature type="domain" description="RNase H type-1" evidence="1">
    <location>
        <begin position="259"/>
        <end position="361"/>
    </location>
</feature>
<dbReference type="CDD" id="cd06222">
    <property type="entry name" value="RNase_H_like"/>
    <property type="match status" value="1"/>
</dbReference>
<dbReference type="AlphaFoldDB" id="A0A3P6EB86"/>
<evidence type="ECO:0000313" key="3">
    <source>
        <dbReference type="EMBL" id="VDD31405.1"/>
    </source>
</evidence>
<feature type="domain" description="Reverse transcriptase zinc-binding" evidence="2">
    <location>
        <begin position="83"/>
        <end position="150"/>
    </location>
</feature>
<reference evidence="3" key="1">
    <citation type="submission" date="2018-11" db="EMBL/GenBank/DDBJ databases">
        <authorList>
            <consortium name="Genoscope - CEA"/>
            <person name="William W."/>
        </authorList>
    </citation>
    <scope>NUCLEOTIDE SEQUENCE</scope>
</reference>
<dbReference type="InterPro" id="IPR002156">
    <property type="entry name" value="RNaseH_domain"/>
</dbReference>
<dbReference type="PANTHER" id="PTHR34146">
    <property type="entry name" value="POLYNUCLEOTIDYL TRANSFERASE, RIBONUCLEASE H-LIKE SUPERFAMILY PROTEIN-RELATED"/>
    <property type="match status" value="1"/>
</dbReference>
<name>A0A3P6EB86_BRAOL</name>
<evidence type="ECO:0008006" key="4">
    <source>
        <dbReference type="Google" id="ProtNLM"/>
    </source>
</evidence>
<sequence>MRVSDLINQESKDWDVNLLEKYVNRVDIPLIRSLAISSTHRRDTFYWSYIRNGQYTVKLGYWVARNLLKTEEEKEVVEPSIIELQAFAWKLKAPKKICHLIWQLLTGHVAVTRNLARRNMKCDNYCPRCGEPEESVTDAIFECPPALQAWSLSSTPASPNLFPVSSVYTNMDYLFWRKNSIIDPEQDRDPYPWIIWYIWKARNNKLFRGIDRDPLELVRYAESECQAWFDANEVPQPVIHENNTEEPQVLSLGNICLLDGSWTPAAHFSGCGWVWMDNGGNIHLMGTRNITRRESALHLELEALRWAMENMSQHSTCQSFGTDCKDLIAMIKEPHVWTSFATELERIETLQICFPDFSIIHWLCASHSCSGVKSESTRNRIKSTWNRDSKIKMVGSVTEAHDSKVEALWWSYRITQRMIGEDGV</sequence>
<dbReference type="Pfam" id="PF13456">
    <property type="entry name" value="RVT_3"/>
    <property type="match status" value="1"/>
</dbReference>
<proteinExistence type="predicted"/>
<evidence type="ECO:0000259" key="1">
    <source>
        <dbReference type="Pfam" id="PF13456"/>
    </source>
</evidence>
<dbReference type="Pfam" id="PF13966">
    <property type="entry name" value="zf-RVT"/>
    <property type="match status" value="1"/>
</dbReference>
<dbReference type="GO" id="GO:0004523">
    <property type="term" value="F:RNA-DNA hybrid ribonuclease activity"/>
    <property type="evidence" value="ECO:0007669"/>
    <property type="project" value="InterPro"/>
</dbReference>
<dbReference type="SMR" id="A0A3P6EB86"/>
<dbReference type="InterPro" id="IPR026960">
    <property type="entry name" value="RVT-Znf"/>
</dbReference>
<gene>
    <name evidence="3" type="ORF">BOLC9T56728H</name>
</gene>
<protein>
    <recommendedName>
        <fullName evidence="4">Reverse transcriptase zinc-binding domain-containing protein</fullName>
    </recommendedName>
</protein>
<dbReference type="PANTHER" id="PTHR34146:SF3">
    <property type="entry name" value="POLYNUCLEOTIDYL TRANSFERASE, RIBONUCLEASE H-LIKE SUPERFAMILY PROTEIN"/>
    <property type="match status" value="1"/>
</dbReference>
<dbReference type="InterPro" id="IPR044730">
    <property type="entry name" value="RNase_H-like_dom_plant"/>
</dbReference>
<dbReference type="GO" id="GO:0003676">
    <property type="term" value="F:nucleic acid binding"/>
    <property type="evidence" value="ECO:0007669"/>
    <property type="project" value="InterPro"/>
</dbReference>
<accession>A0A3P6EB86</accession>
<dbReference type="EMBL" id="LR031875">
    <property type="protein sequence ID" value="VDD31405.1"/>
    <property type="molecule type" value="Genomic_DNA"/>
</dbReference>